<protein>
    <submittedName>
        <fullName evidence="1">Uncharacterized protein</fullName>
    </submittedName>
</protein>
<dbReference type="OrthoDB" id="1739143at2759"/>
<evidence type="ECO:0000313" key="2">
    <source>
        <dbReference type="Proteomes" id="UP000293360"/>
    </source>
</evidence>
<sequence>MEPLYPSLTSTAEAQGSLSSLPLCEPPATKKVTEHWASTCKPALSAIPEPAAEFGDLAIAGAAADGHHGSTSLRAPGYKSTLVAEGILPLLRGKLGVIHLILGGVATSGVVLGRATHTTDLDFDVTVVERPVLGP</sequence>
<accession>A0A4Q4SZQ8</accession>
<dbReference type="AlphaFoldDB" id="A0A4Q4SZQ8"/>
<comment type="caution">
    <text evidence="1">The sequence shown here is derived from an EMBL/GenBank/DDBJ whole genome shotgun (WGS) entry which is preliminary data.</text>
</comment>
<dbReference type="EMBL" id="QJNU01000724">
    <property type="protein sequence ID" value="RYO88315.1"/>
    <property type="molecule type" value="Genomic_DNA"/>
</dbReference>
<evidence type="ECO:0000313" key="1">
    <source>
        <dbReference type="EMBL" id="RYO88315.1"/>
    </source>
</evidence>
<keyword evidence="2" id="KW-1185">Reference proteome</keyword>
<reference evidence="1 2" key="1">
    <citation type="submission" date="2018-06" db="EMBL/GenBank/DDBJ databases">
        <title>Complete Genomes of Monosporascus.</title>
        <authorList>
            <person name="Robinson A.J."/>
            <person name="Natvig D.O."/>
        </authorList>
    </citation>
    <scope>NUCLEOTIDE SEQUENCE [LARGE SCALE GENOMIC DNA]</scope>
    <source>
        <strain evidence="1 2">CBS 110550</strain>
    </source>
</reference>
<gene>
    <name evidence="1" type="ORF">DL764_008745</name>
</gene>
<organism evidence="1 2">
    <name type="scientific">Monosporascus ibericus</name>
    <dbReference type="NCBI Taxonomy" id="155417"/>
    <lineage>
        <taxon>Eukaryota</taxon>
        <taxon>Fungi</taxon>
        <taxon>Dikarya</taxon>
        <taxon>Ascomycota</taxon>
        <taxon>Pezizomycotina</taxon>
        <taxon>Sordariomycetes</taxon>
        <taxon>Xylariomycetidae</taxon>
        <taxon>Xylariales</taxon>
        <taxon>Xylariales incertae sedis</taxon>
        <taxon>Monosporascus</taxon>
    </lineage>
</organism>
<proteinExistence type="predicted"/>
<name>A0A4Q4SZQ8_9PEZI</name>
<dbReference type="Proteomes" id="UP000293360">
    <property type="component" value="Unassembled WGS sequence"/>
</dbReference>